<dbReference type="Pfam" id="PF13439">
    <property type="entry name" value="Glyco_transf_4"/>
    <property type="match status" value="1"/>
</dbReference>
<reference evidence="3 4" key="1">
    <citation type="submission" date="2020-08" db="EMBL/GenBank/DDBJ databases">
        <title>Genomic Encyclopedia of Type Strains, Phase IV (KMG-IV): sequencing the most valuable type-strain genomes for metagenomic binning, comparative biology and taxonomic classification.</title>
        <authorList>
            <person name="Goeker M."/>
        </authorList>
    </citation>
    <scope>NUCLEOTIDE SEQUENCE [LARGE SCALE GENOMIC DNA]</scope>
    <source>
        <strain evidence="3 4">DSM 26189</strain>
    </source>
</reference>
<evidence type="ECO:0000313" key="4">
    <source>
        <dbReference type="Proteomes" id="UP000571950"/>
    </source>
</evidence>
<dbReference type="InterPro" id="IPR001296">
    <property type="entry name" value="Glyco_trans_1"/>
</dbReference>
<evidence type="ECO:0000259" key="2">
    <source>
        <dbReference type="Pfam" id="PF13439"/>
    </source>
</evidence>
<name>A0A7W6FRG7_9SPHN</name>
<dbReference type="Gene3D" id="3.40.50.2000">
    <property type="entry name" value="Glycogen Phosphorylase B"/>
    <property type="match status" value="2"/>
</dbReference>
<feature type="domain" description="Glycosyltransferase subfamily 4-like N-terminal" evidence="2">
    <location>
        <begin position="24"/>
        <end position="202"/>
    </location>
</feature>
<dbReference type="RefSeq" id="WP_188073423.1">
    <property type="nucleotide sequence ID" value="NZ_BSPS01000088.1"/>
</dbReference>
<gene>
    <name evidence="3" type="ORF">GGR43_003744</name>
</gene>
<accession>A0A7W6FRG7</accession>
<keyword evidence="3" id="KW-0808">Transferase</keyword>
<dbReference type="EMBL" id="JACIDT010000017">
    <property type="protein sequence ID" value="MBB3928005.1"/>
    <property type="molecule type" value="Genomic_DNA"/>
</dbReference>
<keyword evidence="4" id="KW-1185">Reference proteome</keyword>
<sequence length="391" mass="42576">MSLRVLTLSTLFPDMTRPNFGIFVERQTRELAHRDGVEVTVVAPLGIAPWPLSRAKHYAPLLNLPFREQWRDLTVYRPRFPVLPKIGGALHVANMTRAILPLVRRLHAEKPFDVIDASFFYPDGPVARRLSKKLGIPYSVKARGADIHYWGRNPATRKAVLAAGLDASGLLAVSEAMKRSMVALGMEEGKIRVHYTGVDLDRFSPQDREAAKARFGVRGPVLLAVGALIPRKGQDILIRALAKLPGVTLLLAGHGPSRSAYEQLADELGVGERVGFLDAVPHEQLPALYNAADVMALPSASEGLANAWLEAMACGTPVAITDVGGARELLKEPEAGRLVERTGDAFAEALSQMLTRQPDRDAIRATAMRFTWSANGDALLEHLRDISGKSG</sequence>
<dbReference type="GO" id="GO:0016757">
    <property type="term" value="F:glycosyltransferase activity"/>
    <property type="evidence" value="ECO:0007669"/>
    <property type="project" value="InterPro"/>
</dbReference>
<dbReference type="Proteomes" id="UP000571950">
    <property type="component" value="Unassembled WGS sequence"/>
</dbReference>
<dbReference type="SUPFAM" id="SSF53756">
    <property type="entry name" value="UDP-Glycosyltransferase/glycogen phosphorylase"/>
    <property type="match status" value="1"/>
</dbReference>
<dbReference type="AlphaFoldDB" id="A0A7W6FRG7"/>
<dbReference type="PANTHER" id="PTHR45947:SF15">
    <property type="entry name" value="TEICHURONIC ACID BIOSYNTHESIS GLYCOSYLTRANSFERASE TUAC-RELATED"/>
    <property type="match status" value="1"/>
</dbReference>
<dbReference type="InterPro" id="IPR050194">
    <property type="entry name" value="Glycosyltransferase_grp1"/>
</dbReference>
<comment type="caution">
    <text evidence="3">The sequence shown here is derived from an EMBL/GenBank/DDBJ whole genome shotgun (WGS) entry which is preliminary data.</text>
</comment>
<proteinExistence type="predicted"/>
<evidence type="ECO:0000313" key="3">
    <source>
        <dbReference type="EMBL" id="MBB3928005.1"/>
    </source>
</evidence>
<protein>
    <submittedName>
        <fullName evidence="3">Glycosyltransferase involved in cell wall biosynthesis</fullName>
    </submittedName>
</protein>
<feature type="domain" description="Glycosyl transferase family 1" evidence="1">
    <location>
        <begin position="209"/>
        <end position="367"/>
    </location>
</feature>
<organism evidence="3 4">
    <name type="scientific">Sphingobium jiangsuense</name>
    <dbReference type="NCBI Taxonomy" id="870476"/>
    <lineage>
        <taxon>Bacteria</taxon>
        <taxon>Pseudomonadati</taxon>
        <taxon>Pseudomonadota</taxon>
        <taxon>Alphaproteobacteria</taxon>
        <taxon>Sphingomonadales</taxon>
        <taxon>Sphingomonadaceae</taxon>
        <taxon>Sphingobium</taxon>
    </lineage>
</organism>
<dbReference type="Pfam" id="PF00534">
    <property type="entry name" value="Glycos_transf_1"/>
    <property type="match status" value="1"/>
</dbReference>
<dbReference type="PANTHER" id="PTHR45947">
    <property type="entry name" value="SULFOQUINOVOSYL TRANSFERASE SQD2"/>
    <property type="match status" value="1"/>
</dbReference>
<evidence type="ECO:0000259" key="1">
    <source>
        <dbReference type="Pfam" id="PF00534"/>
    </source>
</evidence>
<dbReference type="InterPro" id="IPR028098">
    <property type="entry name" value="Glyco_trans_4-like_N"/>
</dbReference>